<evidence type="ECO:0000256" key="1">
    <source>
        <dbReference type="ARBA" id="ARBA00022485"/>
    </source>
</evidence>
<dbReference type="InterPro" id="IPR006638">
    <property type="entry name" value="Elp3/MiaA/NifB-like_rSAM"/>
</dbReference>
<feature type="binding site" evidence="8">
    <location>
        <position position="50"/>
    </location>
    <ligand>
        <name>[4Fe-4S] cluster</name>
        <dbReference type="ChEBI" id="CHEBI:49883"/>
        <label>1</label>
    </ligand>
</feature>
<comment type="catalytic activity">
    <reaction evidence="8">
        <text>L-aspartate(89)-[ribosomal protein uS12]-hydrogen + (sulfur carrier)-SH + AH2 + 2 S-adenosyl-L-methionine = 3-methylsulfanyl-L-aspartate(89)-[ribosomal protein uS12]-hydrogen + (sulfur carrier)-H + 5'-deoxyadenosine + L-methionine + A + S-adenosyl-L-homocysteine + 2 H(+)</text>
        <dbReference type="Rhea" id="RHEA:37087"/>
        <dbReference type="Rhea" id="RHEA-COMP:10460"/>
        <dbReference type="Rhea" id="RHEA-COMP:10461"/>
        <dbReference type="Rhea" id="RHEA-COMP:14737"/>
        <dbReference type="Rhea" id="RHEA-COMP:14739"/>
        <dbReference type="ChEBI" id="CHEBI:13193"/>
        <dbReference type="ChEBI" id="CHEBI:15378"/>
        <dbReference type="ChEBI" id="CHEBI:17319"/>
        <dbReference type="ChEBI" id="CHEBI:17499"/>
        <dbReference type="ChEBI" id="CHEBI:29917"/>
        <dbReference type="ChEBI" id="CHEBI:29961"/>
        <dbReference type="ChEBI" id="CHEBI:57844"/>
        <dbReference type="ChEBI" id="CHEBI:57856"/>
        <dbReference type="ChEBI" id="CHEBI:59789"/>
        <dbReference type="ChEBI" id="CHEBI:64428"/>
        <dbReference type="ChEBI" id="CHEBI:73599"/>
        <dbReference type="EC" id="2.8.4.4"/>
    </reaction>
</comment>
<keyword evidence="5 8" id="KW-0479">Metal-binding</keyword>
<keyword evidence="4 8" id="KW-0949">S-adenosyl-L-methionine</keyword>
<dbReference type="GO" id="GO:0005840">
    <property type="term" value="C:ribosome"/>
    <property type="evidence" value="ECO:0007669"/>
    <property type="project" value="UniProtKB-KW"/>
</dbReference>
<dbReference type="InterPro" id="IPR005839">
    <property type="entry name" value="Methylthiotransferase"/>
</dbReference>
<evidence type="ECO:0000256" key="3">
    <source>
        <dbReference type="ARBA" id="ARBA00022679"/>
    </source>
</evidence>
<dbReference type="SFLD" id="SFLDF00274">
    <property type="entry name" value="ribosomal_protein_S12_methylth"/>
    <property type="match status" value="1"/>
</dbReference>
<feature type="domain" description="MTTase N-terminal" evidence="10">
    <location>
        <begin position="5"/>
        <end position="118"/>
    </location>
</feature>
<feature type="binding site" evidence="8">
    <location>
        <position position="150"/>
    </location>
    <ligand>
        <name>[4Fe-4S] cluster</name>
        <dbReference type="ChEBI" id="CHEBI:49883"/>
        <label>2</label>
        <note>4Fe-4S-S-AdoMet</note>
    </ligand>
</feature>
<dbReference type="OrthoDB" id="9805215at2"/>
<accession>I4C2L5</accession>
<dbReference type="Pfam" id="PF00919">
    <property type="entry name" value="UPF0004"/>
    <property type="match status" value="1"/>
</dbReference>
<organism evidence="12 13">
    <name type="scientific">Desulfomonile tiedjei (strain ATCC 49306 / DSM 6799 / DCB-1)</name>
    <dbReference type="NCBI Taxonomy" id="706587"/>
    <lineage>
        <taxon>Bacteria</taxon>
        <taxon>Pseudomonadati</taxon>
        <taxon>Thermodesulfobacteriota</taxon>
        <taxon>Desulfomonilia</taxon>
        <taxon>Desulfomonilales</taxon>
        <taxon>Desulfomonilaceae</taxon>
        <taxon>Desulfomonile</taxon>
    </lineage>
</organism>
<dbReference type="InterPro" id="IPR013848">
    <property type="entry name" value="Methylthiotransferase_N"/>
</dbReference>
<dbReference type="Gene3D" id="2.40.50.140">
    <property type="entry name" value="Nucleic acid-binding proteins"/>
    <property type="match status" value="1"/>
</dbReference>
<dbReference type="HAMAP" id="MF_01865">
    <property type="entry name" value="MTTase_RimO"/>
    <property type="match status" value="1"/>
</dbReference>
<feature type="binding site" evidence="8">
    <location>
        <position position="81"/>
    </location>
    <ligand>
        <name>[4Fe-4S] cluster</name>
        <dbReference type="ChEBI" id="CHEBI:49883"/>
        <label>1</label>
    </ligand>
</feature>
<evidence type="ECO:0000313" key="12">
    <source>
        <dbReference type="EMBL" id="AFM23806.1"/>
    </source>
</evidence>
<dbReference type="GO" id="GO:0051539">
    <property type="term" value="F:4 iron, 4 sulfur cluster binding"/>
    <property type="evidence" value="ECO:0007669"/>
    <property type="project" value="UniProtKB-UniRule"/>
</dbReference>
<protein>
    <recommendedName>
        <fullName evidence="8">Ribosomal protein uS12 methylthiotransferase RimO</fullName>
        <shortName evidence="8">uS12 MTTase</shortName>
        <shortName evidence="8">uS12 methylthiotransferase</shortName>
        <ecNumber evidence="8">2.8.4.4</ecNumber>
    </recommendedName>
    <alternativeName>
        <fullName evidence="8">Ribosomal protein uS12 (aspartate-C(3))-methylthiotransferase</fullName>
    </alternativeName>
    <alternativeName>
        <fullName evidence="8">Ribosome maturation factor RimO</fullName>
    </alternativeName>
</protein>
<dbReference type="SUPFAM" id="SSF102114">
    <property type="entry name" value="Radical SAM enzymes"/>
    <property type="match status" value="1"/>
</dbReference>
<dbReference type="InterPro" id="IPR002792">
    <property type="entry name" value="TRAM_dom"/>
</dbReference>
<evidence type="ECO:0000256" key="6">
    <source>
        <dbReference type="ARBA" id="ARBA00023004"/>
    </source>
</evidence>
<dbReference type="HOGENOM" id="CLU_018697_0_0_7"/>
<comment type="similarity">
    <text evidence="8">Belongs to the methylthiotransferase family. RimO subfamily.</text>
</comment>
<dbReference type="InterPro" id="IPR058240">
    <property type="entry name" value="rSAM_sf"/>
</dbReference>
<feature type="binding site" evidence="8">
    <location>
        <position position="154"/>
    </location>
    <ligand>
        <name>[4Fe-4S] cluster</name>
        <dbReference type="ChEBI" id="CHEBI:49883"/>
        <label>2</label>
        <note>4Fe-4S-S-AdoMet</note>
    </ligand>
</feature>
<name>I4C2L5_DESTA</name>
<reference evidence="13" key="1">
    <citation type="submission" date="2012-06" db="EMBL/GenBank/DDBJ databases">
        <title>Complete sequence of chromosome of Desulfomonile tiedjei DSM 6799.</title>
        <authorList>
            <person name="Lucas S."/>
            <person name="Copeland A."/>
            <person name="Lapidus A."/>
            <person name="Glavina del Rio T."/>
            <person name="Dalin E."/>
            <person name="Tice H."/>
            <person name="Bruce D."/>
            <person name="Goodwin L."/>
            <person name="Pitluck S."/>
            <person name="Peters L."/>
            <person name="Ovchinnikova G."/>
            <person name="Zeytun A."/>
            <person name="Lu M."/>
            <person name="Kyrpides N."/>
            <person name="Mavromatis K."/>
            <person name="Ivanova N."/>
            <person name="Brettin T."/>
            <person name="Detter J.C."/>
            <person name="Han C."/>
            <person name="Larimer F."/>
            <person name="Land M."/>
            <person name="Hauser L."/>
            <person name="Markowitz V."/>
            <person name="Cheng J.-F."/>
            <person name="Hugenholtz P."/>
            <person name="Woyke T."/>
            <person name="Wu D."/>
            <person name="Spring S."/>
            <person name="Schroeder M."/>
            <person name="Brambilla E."/>
            <person name="Klenk H.-P."/>
            <person name="Eisen J.A."/>
        </authorList>
    </citation>
    <scope>NUCLEOTIDE SEQUENCE [LARGE SCALE GENOMIC DNA]</scope>
    <source>
        <strain evidence="13">ATCC 49306 / DSM 6799 / DCB-1</strain>
    </source>
</reference>
<feature type="binding site" evidence="8">
    <location>
        <position position="14"/>
    </location>
    <ligand>
        <name>[4Fe-4S] cluster</name>
        <dbReference type="ChEBI" id="CHEBI:49883"/>
        <label>1</label>
    </ligand>
</feature>
<dbReference type="FunFam" id="3.80.30.20:FF:000001">
    <property type="entry name" value="tRNA-2-methylthio-N(6)-dimethylallyladenosine synthase 2"/>
    <property type="match status" value="1"/>
</dbReference>
<dbReference type="AlphaFoldDB" id="I4C2L5"/>
<evidence type="ECO:0000259" key="9">
    <source>
        <dbReference type="PROSITE" id="PS50926"/>
    </source>
</evidence>
<feature type="domain" description="TRAM" evidence="9">
    <location>
        <begin position="369"/>
        <end position="436"/>
    </location>
</feature>
<dbReference type="NCBIfam" id="TIGR00089">
    <property type="entry name" value="MiaB/RimO family radical SAM methylthiotransferase"/>
    <property type="match status" value="1"/>
</dbReference>
<dbReference type="PROSITE" id="PS01278">
    <property type="entry name" value="MTTASE_RADICAL"/>
    <property type="match status" value="1"/>
</dbReference>
<dbReference type="eggNOG" id="COG0621">
    <property type="taxonomic scope" value="Bacteria"/>
</dbReference>
<dbReference type="GO" id="GO:0005829">
    <property type="term" value="C:cytosol"/>
    <property type="evidence" value="ECO:0007669"/>
    <property type="project" value="TreeGrafter"/>
</dbReference>
<dbReference type="InterPro" id="IPR020612">
    <property type="entry name" value="Methylthiotransferase_CS"/>
</dbReference>
<dbReference type="InterPro" id="IPR023404">
    <property type="entry name" value="rSAM_horseshoe"/>
</dbReference>
<dbReference type="SFLD" id="SFLDG01061">
    <property type="entry name" value="methylthiotransferase"/>
    <property type="match status" value="1"/>
</dbReference>
<dbReference type="GO" id="GO:0046872">
    <property type="term" value="F:metal ion binding"/>
    <property type="evidence" value="ECO:0007669"/>
    <property type="project" value="UniProtKB-KW"/>
</dbReference>
<evidence type="ECO:0000259" key="10">
    <source>
        <dbReference type="PROSITE" id="PS51449"/>
    </source>
</evidence>
<dbReference type="EMBL" id="CP003360">
    <property type="protein sequence ID" value="AFM23806.1"/>
    <property type="molecule type" value="Genomic_DNA"/>
</dbReference>
<dbReference type="Gene3D" id="3.40.50.12160">
    <property type="entry name" value="Methylthiotransferase, N-terminal domain"/>
    <property type="match status" value="1"/>
</dbReference>
<dbReference type="SMART" id="SM00729">
    <property type="entry name" value="Elp3"/>
    <property type="match status" value="1"/>
</dbReference>
<dbReference type="GO" id="GO:0035599">
    <property type="term" value="F:aspartic acid methylthiotransferase activity"/>
    <property type="evidence" value="ECO:0007669"/>
    <property type="project" value="TreeGrafter"/>
</dbReference>
<dbReference type="InterPro" id="IPR012340">
    <property type="entry name" value="NA-bd_OB-fold"/>
</dbReference>
<dbReference type="InterPro" id="IPR005840">
    <property type="entry name" value="Ribosomal_uS12_MeSTrfase_RimO"/>
</dbReference>
<dbReference type="KEGG" id="dti:Desti_1092"/>
<evidence type="ECO:0000259" key="11">
    <source>
        <dbReference type="PROSITE" id="PS51918"/>
    </source>
</evidence>
<dbReference type="RefSeq" id="WP_014808959.1">
    <property type="nucleotide sequence ID" value="NC_018025.1"/>
</dbReference>
<dbReference type="EC" id="2.8.4.4" evidence="8"/>
<evidence type="ECO:0000256" key="8">
    <source>
        <dbReference type="HAMAP-Rule" id="MF_01865"/>
    </source>
</evidence>
<dbReference type="PROSITE" id="PS50926">
    <property type="entry name" value="TRAM"/>
    <property type="match status" value="1"/>
</dbReference>
<dbReference type="PANTHER" id="PTHR43837">
    <property type="entry name" value="RIBOSOMAL PROTEIN S12 METHYLTHIOTRANSFERASE RIMO"/>
    <property type="match status" value="1"/>
</dbReference>
<keyword evidence="3 8" id="KW-0808">Transferase</keyword>
<dbReference type="SFLD" id="SFLDG01082">
    <property type="entry name" value="B12-binding_domain_containing"/>
    <property type="match status" value="1"/>
</dbReference>
<dbReference type="InterPro" id="IPR007197">
    <property type="entry name" value="rSAM"/>
</dbReference>
<dbReference type="PANTHER" id="PTHR43837:SF1">
    <property type="entry name" value="RIBOSOMAL PROTEIN US12 METHYLTHIOTRANSFERASE RIMO"/>
    <property type="match status" value="1"/>
</dbReference>
<gene>
    <name evidence="8" type="primary">rimO</name>
    <name evidence="12" type="ordered locus">Desti_1092</name>
</gene>
<dbReference type="SFLD" id="SFLDS00029">
    <property type="entry name" value="Radical_SAM"/>
    <property type="match status" value="1"/>
</dbReference>
<dbReference type="GO" id="GO:0006400">
    <property type="term" value="P:tRNA modification"/>
    <property type="evidence" value="ECO:0007669"/>
    <property type="project" value="InterPro"/>
</dbReference>
<dbReference type="PROSITE" id="PS51449">
    <property type="entry name" value="MTTASE_N"/>
    <property type="match status" value="1"/>
</dbReference>
<dbReference type="PATRIC" id="fig|706587.4.peg.1246"/>
<dbReference type="Pfam" id="PF18693">
    <property type="entry name" value="TRAM_2"/>
    <property type="match status" value="1"/>
</dbReference>
<proteinExistence type="inferred from homology"/>
<dbReference type="PROSITE" id="PS51918">
    <property type="entry name" value="RADICAL_SAM"/>
    <property type="match status" value="1"/>
</dbReference>
<evidence type="ECO:0000256" key="5">
    <source>
        <dbReference type="ARBA" id="ARBA00022723"/>
    </source>
</evidence>
<keyword evidence="12" id="KW-0689">Ribosomal protein</keyword>
<keyword evidence="7 8" id="KW-0411">Iron-sulfur</keyword>
<evidence type="ECO:0000256" key="7">
    <source>
        <dbReference type="ARBA" id="ARBA00023014"/>
    </source>
</evidence>
<comment type="function">
    <text evidence="8">Catalyzes the methylthiolation of an aspartic acid residue of ribosomal protein uS12.</text>
</comment>
<dbReference type="Gene3D" id="3.80.30.20">
    <property type="entry name" value="tm_1862 like domain"/>
    <property type="match status" value="1"/>
</dbReference>
<feature type="domain" description="Radical SAM core" evidence="11">
    <location>
        <begin position="136"/>
        <end position="366"/>
    </location>
</feature>
<sequence length="436" mass="49076">MRNSKTVHIISLGCPKNRVDTERILSTLFDRGYTHSDDPLTARYIIINTCAFIEPAVEESIDAILDVKSEHPDAFVVVAGCLPLRYREDLVDSLPEIDLFLTPDRIHELPDLIAAKTAPDPRGDTIYGASVSGRVLTTPGYAYLKIAEGCSRRCTYCTIPSIRGPLRSYDSEMLAQEAESLASCNVRELVLVAQDLTAYGVEKNEKHSLTNLLKRLEIIQDLRWIRLMYLHPDGIPRSLPELMKNSEKILPYMDIPFQHVSDHVLKSMGRPWKGNRIRKLVDNLRNAIPGLVLRTTFMVGFPTERDEDFQELRDFVQEFRIEHVGVFAYSPEEGTPAFDLGNPIPDQVKNARSSEIQNIHSRFIKRRLKEKVGTTQESIIEGVSSETDLLLQGRTWDQAPEVDGVLYITSGDGIAGEIHKVKITATHGPDLFGEII</sequence>
<keyword evidence="12" id="KW-0687">Ribonucleoprotein</keyword>
<keyword evidence="13" id="KW-1185">Reference proteome</keyword>
<dbReference type="GO" id="GO:0103039">
    <property type="term" value="F:protein methylthiotransferase activity"/>
    <property type="evidence" value="ECO:0007669"/>
    <property type="project" value="UniProtKB-EC"/>
</dbReference>
<dbReference type="STRING" id="706587.Desti_1092"/>
<evidence type="ECO:0000313" key="13">
    <source>
        <dbReference type="Proteomes" id="UP000006055"/>
    </source>
</evidence>
<keyword evidence="2 8" id="KW-0963">Cytoplasm</keyword>
<dbReference type="CDD" id="cd01335">
    <property type="entry name" value="Radical_SAM"/>
    <property type="match status" value="1"/>
</dbReference>
<keyword evidence="6 8" id="KW-0408">Iron</keyword>
<dbReference type="Pfam" id="PF04055">
    <property type="entry name" value="Radical_SAM"/>
    <property type="match status" value="1"/>
</dbReference>
<evidence type="ECO:0000256" key="4">
    <source>
        <dbReference type="ARBA" id="ARBA00022691"/>
    </source>
</evidence>
<comment type="cofactor">
    <cofactor evidence="8">
        <name>[4Fe-4S] cluster</name>
        <dbReference type="ChEBI" id="CHEBI:49883"/>
    </cofactor>
    <text evidence="8">Binds 2 [4Fe-4S] clusters. One cluster is coordinated with 3 cysteines and an exchangeable S-adenosyl-L-methionine.</text>
</comment>
<dbReference type="NCBIfam" id="TIGR01125">
    <property type="entry name" value="30S ribosomal protein S12 methylthiotransferase RimO"/>
    <property type="match status" value="1"/>
</dbReference>
<evidence type="ECO:0000256" key="2">
    <source>
        <dbReference type="ARBA" id="ARBA00022490"/>
    </source>
</evidence>
<comment type="subcellular location">
    <subcellularLocation>
        <location evidence="8">Cytoplasm</location>
    </subcellularLocation>
</comment>
<feature type="binding site" evidence="8">
    <location>
        <position position="157"/>
    </location>
    <ligand>
        <name>[4Fe-4S] cluster</name>
        <dbReference type="ChEBI" id="CHEBI:49883"/>
        <label>2</label>
        <note>4Fe-4S-S-AdoMet</note>
    </ligand>
</feature>
<dbReference type="InterPro" id="IPR038135">
    <property type="entry name" value="Methylthiotransferase_N_sf"/>
</dbReference>
<dbReference type="Proteomes" id="UP000006055">
    <property type="component" value="Chromosome"/>
</dbReference>
<keyword evidence="1 8" id="KW-0004">4Fe-4S</keyword>